<organism evidence="8 9">
    <name type="scientific">Candidatus Avacidaminococcus intestinavium</name>
    <dbReference type="NCBI Taxonomy" id="2840684"/>
    <lineage>
        <taxon>Bacteria</taxon>
        <taxon>Bacillati</taxon>
        <taxon>Bacillota</taxon>
        <taxon>Negativicutes</taxon>
        <taxon>Acidaminococcales</taxon>
        <taxon>Acidaminococcaceae</taxon>
        <taxon>Acidaminococcaceae incertae sedis</taxon>
        <taxon>Candidatus Avacidaminococcus</taxon>
    </lineage>
</organism>
<sequence length="329" mass="34623">EGTLEAADPELKISGVNGLEEAICGDISFAVPPHIEAAGASQASALVLPIGTDFTGKPIIKVANPRRAFAQLLELFRRPADVERVISERAFIAKDAKIGNNVAIMPFAVVETGAVIGDNTVLYPYAYVGRQVTVGADCTFYPNAVIRDNCVVGNRVILQSGAVIGGDGFGYITEQGKHTKVLQAGNVILGDDVEVGSNTCIDRATAGSTMVGNGTKIDNLVHLGHNDVLGENCLVVAQVGLSGSLTAGNNVTFAGQVGSVGHIKIGNNCVFAARSGITGDVPDNSFYAGFPAVPHREWLKQEATLRSVSKLIKKVKELEKTLQEIKKEN</sequence>
<dbReference type="Gene3D" id="3.40.1390.10">
    <property type="entry name" value="MurE/MurF, N-terminal domain"/>
    <property type="match status" value="1"/>
</dbReference>
<evidence type="ECO:0000256" key="1">
    <source>
        <dbReference type="ARBA" id="ARBA00022516"/>
    </source>
</evidence>
<evidence type="ECO:0000256" key="3">
    <source>
        <dbReference type="ARBA" id="ARBA00022679"/>
    </source>
</evidence>
<reference evidence="8" key="2">
    <citation type="journal article" date="2021" name="PeerJ">
        <title>Extensive microbial diversity within the chicken gut microbiome revealed by metagenomics and culture.</title>
        <authorList>
            <person name="Gilroy R."/>
            <person name="Ravi A."/>
            <person name="Getino M."/>
            <person name="Pursley I."/>
            <person name="Horton D.L."/>
            <person name="Alikhan N.F."/>
            <person name="Baker D."/>
            <person name="Gharbi K."/>
            <person name="Hall N."/>
            <person name="Watson M."/>
            <person name="Adriaenssens E.M."/>
            <person name="Foster-Nyarko E."/>
            <person name="Jarju S."/>
            <person name="Secka A."/>
            <person name="Antonio M."/>
            <person name="Oren A."/>
            <person name="Chaudhuri R.R."/>
            <person name="La Ragione R."/>
            <person name="Hildebrand F."/>
            <person name="Pallen M.J."/>
        </authorList>
    </citation>
    <scope>NUCLEOTIDE SEQUENCE</scope>
    <source>
        <strain evidence="8">CHK160-1198</strain>
    </source>
</reference>
<evidence type="ECO:0000313" key="9">
    <source>
        <dbReference type="Proteomes" id="UP000824099"/>
    </source>
</evidence>
<dbReference type="CDD" id="cd03352">
    <property type="entry name" value="LbH_LpxD"/>
    <property type="match status" value="1"/>
</dbReference>
<accession>A0A9D1MNM1</accession>
<dbReference type="InterPro" id="IPR020573">
    <property type="entry name" value="UDP_GlcNAc_AcTrfase_non-rep"/>
</dbReference>
<feature type="non-terminal residue" evidence="8">
    <location>
        <position position="1"/>
    </location>
</feature>
<dbReference type="Pfam" id="PF00132">
    <property type="entry name" value="Hexapep"/>
    <property type="match status" value="2"/>
</dbReference>
<evidence type="ECO:0000256" key="2">
    <source>
        <dbReference type="ARBA" id="ARBA00022556"/>
    </source>
</evidence>
<comment type="caution">
    <text evidence="8">The sequence shown here is derived from an EMBL/GenBank/DDBJ whole genome shotgun (WGS) entry which is preliminary data.</text>
</comment>
<dbReference type="Proteomes" id="UP000824099">
    <property type="component" value="Unassembled WGS sequence"/>
</dbReference>
<dbReference type="HAMAP" id="MF_00523">
    <property type="entry name" value="LpxD"/>
    <property type="match status" value="1"/>
</dbReference>
<keyword evidence="6 8" id="KW-0012">Acyltransferase</keyword>
<name>A0A9D1MNM1_9FIRM</name>
<protein>
    <submittedName>
        <fullName evidence="8">UDP-3-O-(3-hydroxymyristoyl)glucosamine N-acyltransferase</fullName>
        <ecNumber evidence="8">2.3.1.191</ecNumber>
    </submittedName>
</protein>
<evidence type="ECO:0000259" key="7">
    <source>
        <dbReference type="Pfam" id="PF04613"/>
    </source>
</evidence>
<proteinExistence type="inferred from homology"/>
<dbReference type="SUPFAM" id="SSF51161">
    <property type="entry name" value="Trimeric LpxA-like enzymes"/>
    <property type="match status" value="1"/>
</dbReference>
<dbReference type="PANTHER" id="PTHR43378">
    <property type="entry name" value="UDP-3-O-ACYLGLUCOSAMINE N-ACYLTRANSFERASE"/>
    <property type="match status" value="1"/>
</dbReference>
<feature type="domain" description="UDP-3-O-[3-hydroxymyristoyl] glucosamine N-acyltransferase non-repeat region" evidence="7">
    <location>
        <begin position="11"/>
        <end position="75"/>
    </location>
</feature>
<keyword evidence="5" id="KW-0443">Lipid metabolism</keyword>
<dbReference type="InterPro" id="IPR007691">
    <property type="entry name" value="LpxD"/>
</dbReference>
<dbReference type="InterPro" id="IPR001451">
    <property type="entry name" value="Hexapep"/>
</dbReference>
<dbReference type="GO" id="GO:0016020">
    <property type="term" value="C:membrane"/>
    <property type="evidence" value="ECO:0007669"/>
    <property type="project" value="GOC"/>
</dbReference>
<keyword evidence="3 8" id="KW-0808">Transferase</keyword>
<evidence type="ECO:0000313" key="8">
    <source>
        <dbReference type="EMBL" id="HIU63853.1"/>
    </source>
</evidence>
<dbReference type="EC" id="2.3.1.191" evidence="8"/>
<evidence type="ECO:0000256" key="5">
    <source>
        <dbReference type="ARBA" id="ARBA00023098"/>
    </source>
</evidence>
<keyword evidence="2" id="KW-0441">Lipid A biosynthesis</keyword>
<evidence type="ECO:0000256" key="6">
    <source>
        <dbReference type="ARBA" id="ARBA00023315"/>
    </source>
</evidence>
<reference evidence="8" key="1">
    <citation type="submission" date="2020-10" db="EMBL/GenBank/DDBJ databases">
        <authorList>
            <person name="Gilroy R."/>
        </authorList>
    </citation>
    <scope>NUCLEOTIDE SEQUENCE</scope>
    <source>
        <strain evidence="8">CHK160-1198</strain>
    </source>
</reference>
<keyword evidence="1" id="KW-0444">Lipid biosynthesis</keyword>
<dbReference type="GO" id="GO:0009245">
    <property type="term" value="P:lipid A biosynthetic process"/>
    <property type="evidence" value="ECO:0007669"/>
    <property type="project" value="UniProtKB-KW"/>
</dbReference>
<dbReference type="GO" id="GO:0016410">
    <property type="term" value="F:N-acyltransferase activity"/>
    <property type="evidence" value="ECO:0007669"/>
    <property type="project" value="InterPro"/>
</dbReference>
<dbReference type="PANTHER" id="PTHR43378:SF2">
    <property type="entry name" value="UDP-3-O-ACYLGLUCOSAMINE N-ACYLTRANSFERASE 1, MITOCHONDRIAL-RELATED"/>
    <property type="match status" value="1"/>
</dbReference>
<evidence type="ECO:0000256" key="4">
    <source>
        <dbReference type="ARBA" id="ARBA00022737"/>
    </source>
</evidence>
<dbReference type="Gene3D" id="2.160.10.10">
    <property type="entry name" value="Hexapeptide repeat proteins"/>
    <property type="match status" value="1"/>
</dbReference>
<gene>
    <name evidence="8" type="primary">lpxD</name>
    <name evidence="8" type="ORF">IAB06_02255</name>
</gene>
<dbReference type="EMBL" id="DVNI01000031">
    <property type="protein sequence ID" value="HIU63853.1"/>
    <property type="molecule type" value="Genomic_DNA"/>
</dbReference>
<keyword evidence="4" id="KW-0677">Repeat</keyword>
<dbReference type="Pfam" id="PF04613">
    <property type="entry name" value="LpxD"/>
    <property type="match status" value="1"/>
</dbReference>
<dbReference type="InterPro" id="IPR011004">
    <property type="entry name" value="Trimer_LpxA-like_sf"/>
</dbReference>
<dbReference type="AlphaFoldDB" id="A0A9D1MNM1"/>
<dbReference type="NCBIfam" id="NF002060">
    <property type="entry name" value="PRK00892.1"/>
    <property type="match status" value="1"/>
</dbReference>
<dbReference type="NCBIfam" id="TIGR01853">
    <property type="entry name" value="lipid_A_lpxD"/>
    <property type="match status" value="1"/>
</dbReference>
<dbReference type="GO" id="GO:0103118">
    <property type="term" value="F:UDP-3-O-[(3R)-3-hydroxyacyl]-glucosamine N-acyltransferase activity"/>
    <property type="evidence" value="ECO:0007669"/>
    <property type="project" value="UniProtKB-EC"/>
</dbReference>